<feature type="chain" id="PRO_5022863945" evidence="1">
    <location>
        <begin position="28"/>
        <end position="112"/>
    </location>
</feature>
<proteinExistence type="predicted"/>
<keyword evidence="1" id="KW-0732">Signal</keyword>
<evidence type="ECO:0000256" key="1">
    <source>
        <dbReference type="SAM" id="SignalP"/>
    </source>
</evidence>
<accession>A0A510WGA7</accession>
<evidence type="ECO:0000313" key="2">
    <source>
        <dbReference type="EMBL" id="GEK38188.1"/>
    </source>
</evidence>
<organism evidence="2 3">
    <name type="scientific">Enterococcus thailandicus</name>
    <dbReference type="NCBI Taxonomy" id="417368"/>
    <lineage>
        <taxon>Bacteria</taxon>
        <taxon>Bacillati</taxon>
        <taxon>Bacillota</taxon>
        <taxon>Bacilli</taxon>
        <taxon>Lactobacillales</taxon>
        <taxon>Enterococcaceae</taxon>
        <taxon>Enterococcus</taxon>
    </lineage>
</organism>
<dbReference type="Proteomes" id="UP000321361">
    <property type="component" value="Unassembled WGS sequence"/>
</dbReference>
<comment type="caution">
    <text evidence="2">The sequence shown here is derived from an EMBL/GenBank/DDBJ whole genome shotgun (WGS) entry which is preliminary data.</text>
</comment>
<evidence type="ECO:0000313" key="3">
    <source>
        <dbReference type="Proteomes" id="UP000321361"/>
    </source>
</evidence>
<feature type="signal peptide" evidence="1">
    <location>
        <begin position="1"/>
        <end position="27"/>
    </location>
</feature>
<gene>
    <name evidence="2" type="ORF">ETH01_24750</name>
</gene>
<dbReference type="AlphaFoldDB" id="A0A510WGA7"/>
<dbReference type="RefSeq" id="WP_010826055.1">
    <property type="nucleotide sequence ID" value="NZ_JAQDNZ010000024.1"/>
</dbReference>
<dbReference type="EMBL" id="BJUG01000019">
    <property type="protein sequence ID" value="GEK38188.1"/>
    <property type="molecule type" value="Genomic_DNA"/>
</dbReference>
<reference evidence="2 3" key="1">
    <citation type="submission" date="2019-07" db="EMBL/GenBank/DDBJ databases">
        <title>Whole genome shotgun sequence of Enterococcus thailandicus NBRC 101867.</title>
        <authorList>
            <person name="Hosoyama A."/>
            <person name="Uohara A."/>
            <person name="Ohji S."/>
            <person name="Ichikawa N."/>
        </authorList>
    </citation>
    <scope>NUCLEOTIDE SEQUENCE [LARGE SCALE GENOMIC DNA]</scope>
    <source>
        <strain evidence="2 3">NBRC 101867</strain>
    </source>
</reference>
<name>A0A510WGA7_ENTTH</name>
<protein>
    <submittedName>
        <fullName evidence="2">Uncharacterized protein</fullName>
    </submittedName>
</protein>
<sequence length="112" mass="12779">MKKILLSTVVAASMLSVLIGVPDVSEAAVNQNIGEVSPRIKVAEVPYLQFIREKYVGGRWVNWTSETLSTTTIRYQTSFTAVKNPYDEEVWYNQDGTPSTRSYYVRYTYILN</sequence>